<evidence type="ECO:0000256" key="2">
    <source>
        <dbReference type="ARBA" id="ARBA00004613"/>
    </source>
</evidence>
<reference evidence="16" key="1">
    <citation type="journal article" date="2020" name="Stud. Mycol.">
        <title>101 Dothideomycetes genomes: a test case for predicting lifestyles and emergence of pathogens.</title>
        <authorList>
            <person name="Haridas S."/>
            <person name="Albert R."/>
            <person name="Binder M."/>
            <person name="Bloem J."/>
            <person name="Labutti K."/>
            <person name="Salamov A."/>
            <person name="Andreopoulos B."/>
            <person name="Baker S."/>
            <person name="Barry K."/>
            <person name="Bills G."/>
            <person name="Bluhm B."/>
            <person name="Cannon C."/>
            <person name="Castanera R."/>
            <person name="Culley D."/>
            <person name="Daum C."/>
            <person name="Ezra D."/>
            <person name="Gonzalez J."/>
            <person name="Henrissat B."/>
            <person name="Kuo A."/>
            <person name="Liang C."/>
            <person name="Lipzen A."/>
            <person name="Lutzoni F."/>
            <person name="Magnuson J."/>
            <person name="Mondo S."/>
            <person name="Nolan M."/>
            <person name="Ohm R."/>
            <person name="Pangilinan J."/>
            <person name="Park H.-J."/>
            <person name="Ramirez L."/>
            <person name="Alfaro M."/>
            <person name="Sun H."/>
            <person name="Tritt A."/>
            <person name="Yoshinaga Y."/>
            <person name="Zwiers L.-H."/>
            <person name="Turgeon B."/>
            <person name="Goodwin S."/>
            <person name="Spatafora J."/>
            <person name="Crous P."/>
            <person name="Grigoriev I."/>
        </authorList>
    </citation>
    <scope>NUCLEOTIDE SEQUENCE</scope>
    <source>
        <strain evidence="16">CBS 121739</strain>
    </source>
</reference>
<evidence type="ECO:0000256" key="4">
    <source>
        <dbReference type="ARBA" id="ARBA00012062"/>
    </source>
</evidence>
<keyword evidence="11" id="KW-0325">Glycoprotein</keyword>
<comment type="catalytic activity">
    <reaction evidence="1">
        <text>Release of an N-terminal dipeptide, Xaa-Yaa-|-Zaa-, from a polypeptide, preferentially when Yaa is Pro, provided Zaa is neither Pro nor hydroxyproline.</text>
        <dbReference type="EC" id="3.4.14.5"/>
    </reaction>
</comment>
<dbReference type="InterPro" id="IPR029058">
    <property type="entry name" value="AB_hydrolase_fold"/>
</dbReference>
<dbReference type="EC" id="3.4.14.5" evidence="4"/>
<dbReference type="InterPro" id="IPR002469">
    <property type="entry name" value="Peptidase_S9B_N"/>
</dbReference>
<evidence type="ECO:0000256" key="1">
    <source>
        <dbReference type="ARBA" id="ARBA00001257"/>
    </source>
</evidence>
<sequence>MLYFLSLAAVALSSLVYAIDPPRVPHQPLGNGGNILAFNETIPTSFSARTLAFDWVSTADGEDGVYIFSDDDGALTFQNVVTGEQTEFLAADKIPSDYHEYWIKPDLTQVLWSVNYTKQYRYSYFADYLVQDVASGELTPLVEDQAGDLQYAEWSPTENQIAFVRGNNIFVWSAGKVSQITEDGDADHFNGVPDWVYEEEIFGGRSTLWFSPDGEYIAFLSFDESGVKTFRIPYYMDNQELAPPYPRELELRYPKVGETNPTVSFHLLKLDSLETSEVPIDAFEADDLVIGEVSWLTDGHSDVIYRAFNRVQDQEKHVVVKVEAGSSSVTRERDGTDGWLDNTLSIVYLGETSSGNATYRTNSTTYYLDVSDVSGWNHIYLYPVHGGKEIALTSGEWEVRSILKVDNSRNLVYYTSTEHHSTESHVYSVNYQTLEKTALVDDSVPAMYEASFSTGGTYYILNYRGPDVPYQELYNVNSSEPIRAISDNKALYDRLHTYNLPNITYFELEHPEGFTLNAMLRLPPNFDPSKQYPVIFLPYGGPGAQEVTKAFQSLNWDAYVTSDPELEFVTYTVDNRGTGFKGRDFRASVTSRLGYLEPRDQVWAAKQLAEQNPWVATDKIGMWGWSYGGYLTSKTLELADPIFSFGVITAPVTDWRFYDSMYTERYMKTPALNPAGYNISGVYNTTGFKTVDGGFLIQHGSGDDNVHWQNSAVLVDRLVGAGVGPERMQVQWFTDSDHGIMYNGANSFLYKQLTRFVWQMKNRKDGAVQHQWSKRADRGAGGYLVVDG</sequence>
<evidence type="ECO:0000313" key="17">
    <source>
        <dbReference type="Proteomes" id="UP000799437"/>
    </source>
</evidence>
<keyword evidence="7" id="KW-0645">Protease</keyword>
<evidence type="ECO:0000259" key="14">
    <source>
        <dbReference type="Pfam" id="PF00326"/>
    </source>
</evidence>
<dbReference type="GO" id="GO:0005576">
    <property type="term" value="C:extracellular region"/>
    <property type="evidence" value="ECO:0007669"/>
    <property type="project" value="UniProtKB-SubCell"/>
</dbReference>
<dbReference type="Gene3D" id="3.40.50.1820">
    <property type="entry name" value="alpha/beta hydrolase"/>
    <property type="match status" value="1"/>
</dbReference>
<evidence type="ECO:0000256" key="3">
    <source>
        <dbReference type="ARBA" id="ARBA00006150"/>
    </source>
</evidence>
<keyword evidence="10" id="KW-0720">Serine protease</keyword>
<dbReference type="Pfam" id="PF00326">
    <property type="entry name" value="Peptidase_S9"/>
    <property type="match status" value="1"/>
</dbReference>
<dbReference type="GO" id="GO:0006508">
    <property type="term" value="P:proteolysis"/>
    <property type="evidence" value="ECO:0007669"/>
    <property type="project" value="UniProtKB-KW"/>
</dbReference>
<evidence type="ECO:0000256" key="11">
    <source>
        <dbReference type="ARBA" id="ARBA00023180"/>
    </source>
</evidence>
<feature type="chain" id="PRO_5025528408" description="dipeptidyl-peptidase IV" evidence="13">
    <location>
        <begin position="19"/>
        <end position="788"/>
    </location>
</feature>
<feature type="domain" description="Peptidase S9 prolyl oligopeptidase catalytic" evidence="14">
    <location>
        <begin position="555"/>
        <end position="760"/>
    </location>
</feature>
<dbReference type="FunFam" id="3.40.50.1820:FF:000003">
    <property type="entry name" value="Dipeptidyl peptidase 4"/>
    <property type="match status" value="1"/>
</dbReference>
<dbReference type="OrthoDB" id="16520at2759"/>
<dbReference type="PANTHER" id="PTHR11731">
    <property type="entry name" value="PROTEASE FAMILY S9B,C DIPEPTIDYL-PEPTIDASE IV-RELATED"/>
    <property type="match status" value="1"/>
</dbReference>
<keyword evidence="9" id="KW-0378">Hydrolase</keyword>
<dbReference type="Gene3D" id="2.140.10.30">
    <property type="entry name" value="Dipeptidylpeptidase IV, N-terminal domain"/>
    <property type="match status" value="1"/>
</dbReference>
<dbReference type="GO" id="GO:0008239">
    <property type="term" value="F:dipeptidyl-peptidase activity"/>
    <property type="evidence" value="ECO:0007669"/>
    <property type="project" value="UniProtKB-EC"/>
</dbReference>
<evidence type="ECO:0000256" key="7">
    <source>
        <dbReference type="ARBA" id="ARBA00022670"/>
    </source>
</evidence>
<dbReference type="GO" id="GO:0005886">
    <property type="term" value="C:plasma membrane"/>
    <property type="evidence" value="ECO:0007669"/>
    <property type="project" value="TreeGrafter"/>
</dbReference>
<evidence type="ECO:0000256" key="9">
    <source>
        <dbReference type="ARBA" id="ARBA00022801"/>
    </source>
</evidence>
<keyword evidence="17" id="KW-1185">Reference proteome</keyword>
<dbReference type="SUPFAM" id="SSF53474">
    <property type="entry name" value="alpha/beta-Hydrolases"/>
    <property type="match status" value="1"/>
</dbReference>
<dbReference type="GO" id="GO:0004177">
    <property type="term" value="F:aminopeptidase activity"/>
    <property type="evidence" value="ECO:0007669"/>
    <property type="project" value="UniProtKB-KW"/>
</dbReference>
<accession>A0A6A6W6I1</accession>
<dbReference type="AlphaFoldDB" id="A0A6A6W6I1"/>
<gene>
    <name evidence="16" type="ORF">EJ05DRAFT_476765</name>
</gene>
<feature type="signal peptide" evidence="13">
    <location>
        <begin position="1"/>
        <end position="18"/>
    </location>
</feature>
<dbReference type="Proteomes" id="UP000799437">
    <property type="component" value="Unassembled WGS sequence"/>
</dbReference>
<comment type="similarity">
    <text evidence="3">Belongs to the peptidase S9B family.</text>
</comment>
<name>A0A6A6W6I1_9PEZI</name>
<keyword evidence="5" id="KW-0031">Aminopeptidase</keyword>
<evidence type="ECO:0000256" key="10">
    <source>
        <dbReference type="ARBA" id="ARBA00022825"/>
    </source>
</evidence>
<evidence type="ECO:0000313" key="16">
    <source>
        <dbReference type="EMBL" id="KAF2757516.1"/>
    </source>
</evidence>
<dbReference type="GO" id="GO:0008236">
    <property type="term" value="F:serine-type peptidase activity"/>
    <property type="evidence" value="ECO:0007669"/>
    <property type="project" value="UniProtKB-KW"/>
</dbReference>
<dbReference type="RefSeq" id="XP_033599967.1">
    <property type="nucleotide sequence ID" value="XM_033744110.1"/>
</dbReference>
<feature type="domain" description="Dipeptidylpeptidase IV N-terminal" evidence="15">
    <location>
        <begin position="105"/>
        <end position="470"/>
    </location>
</feature>
<evidence type="ECO:0000256" key="13">
    <source>
        <dbReference type="SAM" id="SignalP"/>
    </source>
</evidence>
<dbReference type="GeneID" id="54485164"/>
<dbReference type="InterPro" id="IPR001375">
    <property type="entry name" value="Peptidase_S9_cat"/>
</dbReference>
<protein>
    <recommendedName>
        <fullName evidence="4">dipeptidyl-peptidase IV</fullName>
        <ecNumber evidence="4">3.4.14.5</ecNumber>
    </recommendedName>
    <alternativeName>
        <fullName evidence="12">Dipeptidyl peptidase IV</fullName>
    </alternativeName>
</protein>
<evidence type="ECO:0000256" key="5">
    <source>
        <dbReference type="ARBA" id="ARBA00022438"/>
    </source>
</evidence>
<evidence type="ECO:0000256" key="12">
    <source>
        <dbReference type="ARBA" id="ARBA00030567"/>
    </source>
</evidence>
<dbReference type="PANTHER" id="PTHR11731:SF162">
    <property type="entry name" value="DIPEPTIDYL PEPTIDASE 4-RELATED"/>
    <property type="match status" value="1"/>
</dbReference>
<dbReference type="EMBL" id="ML996573">
    <property type="protein sequence ID" value="KAF2757516.1"/>
    <property type="molecule type" value="Genomic_DNA"/>
</dbReference>
<dbReference type="InterPro" id="IPR050278">
    <property type="entry name" value="Serine_Prot_S9B/DPPIV"/>
</dbReference>
<keyword evidence="6" id="KW-0964">Secreted</keyword>
<evidence type="ECO:0000256" key="6">
    <source>
        <dbReference type="ARBA" id="ARBA00022525"/>
    </source>
</evidence>
<proteinExistence type="inferred from homology"/>
<organism evidence="16 17">
    <name type="scientific">Pseudovirgaria hyperparasitica</name>
    <dbReference type="NCBI Taxonomy" id="470096"/>
    <lineage>
        <taxon>Eukaryota</taxon>
        <taxon>Fungi</taxon>
        <taxon>Dikarya</taxon>
        <taxon>Ascomycota</taxon>
        <taxon>Pezizomycotina</taxon>
        <taxon>Dothideomycetes</taxon>
        <taxon>Dothideomycetes incertae sedis</taxon>
        <taxon>Acrospermales</taxon>
        <taxon>Acrospermaceae</taxon>
        <taxon>Pseudovirgaria</taxon>
    </lineage>
</organism>
<evidence type="ECO:0000256" key="8">
    <source>
        <dbReference type="ARBA" id="ARBA00022729"/>
    </source>
</evidence>
<dbReference type="Pfam" id="PF00930">
    <property type="entry name" value="DPPIV_N"/>
    <property type="match status" value="1"/>
</dbReference>
<dbReference type="SUPFAM" id="SSF82171">
    <property type="entry name" value="DPP6 N-terminal domain-like"/>
    <property type="match status" value="1"/>
</dbReference>
<evidence type="ECO:0000259" key="15">
    <source>
        <dbReference type="Pfam" id="PF00930"/>
    </source>
</evidence>
<comment type="subcellular location">
    <subcellularLocation>
        <location evidence="2">Secreted</location>
    </subcellularLocation>
</comment>
<keyword evidence="8 13" id="KW-0732">Signal</keyword>